<accession>A0A445FM89</accession>
<sequence length="168" mass="18740">MDRCIVAPLGSSPVEVLKFFRFVTCCLRWLFDTDAVAALCSNMTAINASLSGHWVNWNTLTRPKSRGGLGIRTAREMNVTLLGKNAWSLMHDQHKLWVQLLSHKYSKDMFVLNGASYTWASIVKAVSILQPGFHFRLGRGSLSVWFDKCSVQISRDALIGQQGGIVPI</sequence>
<name>A0A445FM89_GLYSO</name>
<dbReference type="Proteomes" id="UP000289340">
    <property type="component" value="Chromosome 18"/>
</dbReference>
<gene>
    <name evidence="1" type="ORF">D0Y65_047101</name>
</gene>
<organism evidence="1 2">
    <name type="scientific">Glycine soja</name>
    <name type="common">Wild soybean</name>
    <dbReference type="NCBI Taxonomy" id="3848"/>
    <lineage>
        <taxon>Eukaryota</taxon>
        <taxon>Viridiplantae</taxon>
        <taxon>Streptophyta</taxon>
        <taxon>Embryophyta</taxon>
        <taxon>Tracheophyta</taxon>
        <taxon>Spermatophyta</taxon>
        <taxon>Magnoliopsida</taxon>
        <taxon>eudicotyledons</taxon>
        <taxon>Gunneridae</taxon>
        <taxon>Pentapetalae</taxon>
        <taxon>rosids</taxon>
        <taxon>fabids</taxon>
        <taxon>Fabales</taxon>
        <taxon>Fabaceae</taxon>
        <taxon>Papilionoideae</taxon>
        <taxon>50 kb inversion clade</taxon>
        <taxon>NPAAA clade</taxon>
        <taxon>indigoferoid/millettioid clade</taxon>
        <taxon>Phaseoleae</taxon>
        <taxon>Glycine</taxon>
        <taxon>Glycine subgen. Soja</taxon>
    </lineage>
</organism>
<evidence type="ECO:0000313" key="1">
    <source>
        <dbReference type="EMBL" id="RZB49981.1"/>
    </source>
</evidence>
<reference evidence="1 2" key="1">
    <citation type="submission" date="2018-09" db="EMBL/GenBank/DDBJ databases">
        <title>A high-quality reference genome of wild soybean provides a powerful tool to mine soybean genomes.</title>
        <authorList>
            <person name="Xie M."/>
            <person name="Chung C.Y.L."/>
            <person name="Li M.-W."/>
            <person name="Wong F.-L."/>
            <person name="Chan T.-F."/>
            <person name="Lam H.-M."/>
        </authorList>
    </citation>
    <scope>NUCLEOTIDE SEQUENCE [LARGE SCALE GENOMIC DNA]</scope>
    <source>
        <strain evidence="2">cv. W05</strain>
        <tissue evidence="1">Hypocotyl of etiolated seedlings</tissue>
    </source>
</reference>
<dbReference type="EMBL" id="QZWG01000018">
    <property type="protein sequence ID" value="RZB49981.1"/>
    <property type="molecule type" value="Genomic_DNA"/>
</dbReference>
<protein>
    <submittedName>
        <fullName evidence="1">Uncharacterized protein</fullName>
    </submittedName>
</protein>
<dbReference type="AlphaFoldDB" id="A0A445FM89"/>
<proteinExistence type="predicted"/>
<keyword evidence="2" id="KW-1185">Reference proteome</keyword>
<evidence type="ECO:0000313" key="2">
    <source>
        <dbReference type="Proteomes" id="UP000289340"/>
    </source>
</evidence>
<comment type="caution">
    <text evidence="1">The sequence shown here is derived from an EMBL/GenBank/DDBJ whole genome shotgun (WGS) entry which is preliminary data.</text>
</comment>